<gene>
    <name evidence="1" type="ORF">CR513_09106</name>
</gene>
<proteinExistence type="predicted"/>
<comment type="caution">
    <text evidence="1">The sequence shown here is derived from an EMBL/GenBank/DDBJ whole genome shotgun (WGS) entry which is preliminary data.</text>
</comment>
<accession>A0A371HVP9</accession>
<dbReference type="EMBL" id="QJKJ01001598">
    <property type="protein sequence ID" value="RDY06859.1"/>
    <property type="molecule type" value="Genomic_DNA"/>
</dbReference>
<dbReference type="AlphaFoldDB" id="A0A371HVP9"/>
<reference evidence="1" key="1">
    <citation type="submission" date="2018-05" db="EMBL/GenBank/DDBJ databases">
        <title>Draft genome of Mucuna pruriens seed.</title>
        <authorList>
            <person name="Nnadi N.E."/>
            <person name="Vos R."/>
            <person name="Hasami M.H."/>
            <person name="Devisetty U.K."/>
            <person name="Aguiy J.C."/>
        </authorList>
    </citation>
    <scope>NUCLEOTIDE SEQUENCE [LARGE SCALE GENOMIC DNA]</scope>
    <source>
        <strain evidence="1">JCA_2017</strain>
    </source>
</reference>
<evidence type="ECO:0000313" key="2">
    <source>
        <dbReference type="Proteomes" id="UP000257109"/>
    </source>
</evidence>
<evidence type="ECO:0000313" key="1">
    <source>
        <dbReference type="EMBL" id="RDY06859.1"/>
    </source>
</evidence>
<keyword evidence="2" id="KW-1185">Reference proteome</keyword>
<name>A0A371HVP9_MUCPR</name>
<dbReference type="OrthoDB" id="1460577at2759"/>
<organism evidence="1 2">
    <name type="scientific">Mucuna pruriens</name>
    <name type="common">Velvet bean</name>
    <name type="synonym">Dolichos pruriens</name>
    <dbReference type="NCBI Taxonomy" id="157652"/>
    <lineage>
        <taxon>Eukaryota</taxon>
        <taxon>Viridiplantae</taxon>
        <taxon>Streptophyta</taxon>
        <taxon>Embryophyta</taxon>
        <taxon>Tracheophyta</taxon>
        <taxon>Spermatophyta</taxon>
        <taxon>Magnoliopsida</taxon>
        <taxon>eudicotyledons</taxon>
        <taxon>Gunneridae</taxon>
        <taxon>Pentapetalae</taxon>
        <taxon>rosids</taxon>
        <taxon>fabids</taxon>
        <taxon>Fabales</taxon>
        <taxon>Fabaceae</taxon>
        <taxon>Papilionoideae</taxon>
        <taxon>50 kb inversion clade</taxon>
        <taxon>NPAAA clade</taxon>
        <taxon>indigoferoid/millettioid clade</taxon>
        <taxon>Phaseoleae</taxon>
        <taxon>Mucuna</taxon>
    </lineage>
</organism>
<dbReference type="Proteomes" id="UP000257109">
    <property type="component" value="Unassembled WGS sequence"/>
</dbReference>
<feature type="non-terminal residue" evidence="1">
    <location>
        <position position="1"/>
    </location>
</feature>
<sequence>MKPFQESYKLFKDHFFRVAAGRIETNLLFDESREPFFPLLSLVSFSGSTPITWACPGNEPLRVDWLIGSAHQRACVVN</sequence>
<protein>
    <submittedName>
        <fullName evidence="1">Uncharacterized protein</fullName>
    </submittedName>
</protein>